<dbReference type="PANTHER" id="PTHR43747:SF5">
    <property type="entry name" value="FAD-BINDING DOMAIN-CONTAINING PROTEIN"/>
    <property type="match status" value="1"/>
</dbReference>
<keyword evidence="4" id="KW-0472">Membrane</keyword>
<name>A0A9E3LS26_9NOST</name>
<organism evidence="5 6">
    <name type="scientific">Pelatocladus maniniholoensis HA4357-MV3</name>
    <dbReference type="NCBI Taxonomy" id="1117104"/>
    <lineage>
        <taxon>Bacteria</taxon>
        <taxon>Bacillati</taxon>
        <taxon>Cyanobacteriota</taxon>
        <taxon>Cyanophyceae</taxon>
        <taxon>Nostocales</taxon>
        <taxon>Nostocaceae</taxon>
        <taxon>Pelatocladus</taxon>
    </lineage>
</organism>
<dbReference type="InterPro" id="IPR050816">
    <property type="entry name" value="Flavin-dep_Halogenase_NPB"/>
</dbReference>
<sequence>MNTTDRVLEYDVVIMGAGYAGVCQARHLLLKIPNIRLAIVDPRPEKPSKPDHRPGESTLEAASAFLFSELGLHEYLLEHHPHKAGLNWHWAKDVDKTDSMNDYYHIWVNRQLAIPSFHLNRCKFDRDLLEMNKQMGAHFYNGRVVDVELTSGDEYNTVKVKLQDDYIELKAKHLVDAAGRKFIIGRKTDNLLLRPEELHFNIKPSAAWVLVKNVDRTIFDKGLYSTESLASRYYATNHWMGKGHWLWMIPTDTQTMELSVGLIHHQEIIPSELVNTKDKFYAFVKANHNILYQLLKSGEHVEFNYWPRIAHTSKKLFSPDNWYVIGDAASNFDALFSTGTTMSCVAIESVTEIIRAKLANEIDAQKKQETYNRFNITFARFFNMAVSSQEKQVGNASIMSWRLYSSYMIWFNTLVPMYVGKWHLNLRFSHLIVTFLENSISFLVDLYKQLTYLAERETNIGFMDQLRADQLLWGYHPDKSFDSFLENAKLEPGKLNVFAGIKAFCFYMVIWFILLQWKGFGLLGLLKPRNIFHIVRLLITWVIMSVAEILYKLELQGQPTNSIVAKTREEFKSYRYQSRLRDWVGTNEISTARNN</sequence>
<comment type="similarity">
    <text evidence="3">Belongs to the flavin-dependent halogenase family. Bacterial tryptophan halogenase subfamily.</text>
</comment>
<comment type="caution">
    <text evidence="5">The sequence shown here is derived from an EMBL/GenBank/DDBJ whole genome shotgun (WGS) entry which is preliminary data.</text>
</comment>
<reference evidence="5" key="1">
    <citation type="submission" date="2021-05" db="EMBL/GenBank/DDBJ databases">
        <authorList>
            <person name="Pietrasiak N."/>
            <person name="Ward R."/>
            <person name="Stajich J.E."/>
            <person name="Kurbessoian T."/>
        </authorList>
    </citation>
    <scope>NUCLEOTIDE SEQUENCE</scope>
    <source>
        <strain evidence="5">HA4357-MV3</strain>
    </source>
</reference>
<dbReference type="Proteomes" id="UP000813215">
    <property type="component" value="Unassembled WGS sequence"/>
</dbReference>
<keyword evidence="1" id="KW-0560">Oxidoreductase</keyword>
<evidence type="ECO:0000256" key="4">
    <source>
        <dbReference type="SAM" id="Phobius"/>
    </source>
</evidence>
<feature type="transmembrane region" description="Helical" evidence="4">
    <location>
        <begin position="495"/>
        <end position="514"/>
    </location>
</feature>
<dbReference type="AlphaFoldDB" id="A0A9E3LS26"/>
<protein>
    <submittedName>
        <fullName evidence="5">Tryptophan 7-halogenase</fullName>
    </submittedName>
</protein>
<accession>A0A9E3LS26</accession>
<evidence type="ECO:0000256" key="3">
    <source>
        <dbReference type="ARBA" id="ARBA00038396"/>
    </source>
</evidence>
<keyword evidence="4" id="KW-0812">Transmembrane</keyword>
<proteinExistence type="inferred from homology"/>
<dbReference type="SUPFAM" id="SSF51905">
    <property type="entry name" value="FAD/NAD(P)-binding domain"/>
    <property type="match status" value="1"/>
</dbReference>
<gene>
    <name evidence="5" type="ORF">KME28_03055</name>
</gene>
<evidence type="ECO:0000313" key="5">
    <source>
        <dbReference type="EMBL" id="MBW4430739.1"/>
    </source>
</evidence>
<keyword evidence="2" id="KW-0503">Monooxygenase</keyword>
<evidence type="ECO:0000256" key="2">
    <source>
        <dbReference type="ARBA" id="ARBA00023033"/>
    </source>
</evidence>
<keyword evidence="4" id="KW-1133">Transmembrane helix</keyword>
<dbReference type="Pfam" id="PF04820">
    <property type="entry name" value="Trp_halogenase"/>
    <property type="match status" value="1"/>
</dbReference>
<reference evidence="5" key="2">
    <citation type="journal article" date="2022" name="Microbiol. Resour. Announc.">
        <title>Metagenome Sequencing to Explore Phylogenomics of Terrestrial Cyanobacteria.</title>
        <authorList>
            <person name="Ward R.D."/>
            <person name="Stajich J.E."/>
            <person name="Johansen J.R."/>
            <person name="Huntemann M."/>
            <person name="Clum A."/>
            <person name="Foster B."/>
            <person name="Foster B."/>
            <person name="Roux S."/>
            <person name="Palaniappan K."/>
            <person name="Varghese N."/>
            <person name="Mukherjee S."/>
            <person name="Reddy T.B.K."/>
            <person name="Daum C."/>
            <person name="Copeland A."/>
            <person name="Chen I.A."/>
            <person name="Ivanova N.N."/>
            <person name="Kyrpides N.C."/>
            <person name="Shapiro N."/>
            <person name="Eloe-Fadrosh E.A."/>
            <person name="Pietrasiak N."/>
        </authorList>
    </citation>
    <scope>NUCLEOTIDE SEQUENCE</scope>
    <source>
        <strain evidence="5">HA4357-MV3</strain>
    </source>
</reference>
<dbReference type="PANTHER" id="PTHR43747">
    <property type="entry name" value="FAD-BINDING PROTEIN"/>
    <property type="match status" value="1"/>
</dbReference>
<evidence type="ECO:0000313" key="6">
    <source>
        <dbReference type="Proteomes" id="UP000813215"/>
    </source>
</evidence>
<dbReference type="InterPro" id="IPR006905">
    <property type="entry name" value="Flavin_halogenase"/>
</dbReference>
<dbReference type="EMBL" id="JAHHHW010000029">
    <property type="protein sequence ID" value="MBW4430739.1"/>
    <property type="molecule type" value="Genomic_DNA"/>
</dbReference>
<evidence type="ECO:0000256" key="1">
    <source>
        <dbReference type="ARBA" id="ARBA00023002"/>
    </source>
</evidence>
<dbReference type="InterPro" id="IPR036188">
    <property type="entry name" value="FAD/NAD-bd_sf"/>
</dbReference>
<feature type="transmembrane region" description="Helical" evidence="4">
    <location>
        <begin position="534"/>
        <end position="551"/>
    </location>
</feature>
<dbReference type="Gene3D" id="3.50.50.60">
    <property type="entry name" value="FAD/NAD(P)-binding domain"/>
    <property type="match status" value="1"/>
</dbReference>
<dbReference type="GO" id="GO:0004497">
    <property type="term" value="F:monooxygenase activity"/>
    <property type="evidence" value="ECO:0007669"/>
    <property type="project" value="UniProtKB-KW"/>
</dbReference>